<dbReference type="Proteomes" id="UP000298390">
    <property type="component" value="Unassembled WGS sequence"/>
</dbReference>
<feature type="domain" description="SET" evidence="2">
    <location>
        <begin position="104"/>
        <end position="252"/>
    </location>
</feature>
<dbReference type="SUPFAM" id="SSF82199">
    <property type="entry name" value="SET domain"/>
    <property type="match status" value="1"/>
</dbReference>
<gene>
    <name evidence="3" type="ORF">EVJ58_g5530</name>
</gene>
<dbReference type="InterPro" id="IPR053185">
    <property type="entry name" value="SET_domain_protein"/>
</dbReference>
<dbReference type="EMBL" id="SEKV01000285">
    <property type="protein sequence ID" value="TFY59823.1"/>
    <property type="molecule type" value="Genomic_DNA"/>
</dbReference>
<feature type="region of interest" description="Disordered" evidence="1">
    <location>
        <begin position="1"/>
        <end position="22"/>
    </location>
</feature>
<dbReference type="STRING" id="34475.A0A4Y9YDM2"/>
<dbReference type="AlphaFoldDB" id="A0A4Y9YDM2"/>
<reference evidence="3 4" key="1">
    <citation type="submission" date="2019-01" db="EMBL/GenBank/DDBJ databases">
        <title>Genome sequencing of the rare red list fungi Fomitopsis rosea.</title>
        <authorList>
            <person name="Buettner E."/>
            <person name="Kellner H."/>
        </authorList>
    </citation>
    <scope>NUCLEOTIDE SEQUENCE [LARGE SCALE GENOMIC DNA]</scope>
    <source>
        <strain evidence="3 4">DSM 105464</strain>
    </source>
</reference>
<accession>A0A4Y9YDM2</accession>
<feature type="compositionally biased region" description="Basic residues" evidence="1">
    <location>
        <begin position="1"/>
        <end position="14"/>
    </location>
</feature>
<comment type="caution">
    <text evidence="3">The sequence shown here is derived from an EMBL/GenBank/DDBJ whole genome shotgun (WGS) entry which is preliminary data.</text>
</comment>
<dbReference type="InterPro" id="IPR046341">
    <property type="entry name" value="SET_dom_sf"/>
</dbReference>
<dbReference type="PANTHER" id="PTHR47332:SF4">
    <property type="entry name" value="SET DOMAIN-CONTAINING PROTEIN 5"/>
    <property type="match status" value="1"/>
</dbReference>
<dbReference type="Pfam" id="PF00856">
    <property type="entry name" value="SET"/>
    <property type="match status" value="1"/>
</dbReference>
<dbReference type="PROSITE" id="PS50280">
    <property type="entry name" value="SET"/>
    <property type="match status" value="1"/>
</dbReference>
<evidence type="ECO:0000256" key="1">
    <source>
        <dbReference type="SAM" id="MobiDB-lite"/>
    </source>
</evidence>
<protein>
    <recommendedName>
        <fullName evidence="2">SET domain-containing protein</fullName>
    </recommendedName>
</protein>
<proteinExistence type="predicted"/>
<name>A0A4Y9YDM2_9APHY</name>
<sequence>MKSGSRKKGSKKRGGATACQVDTPAVKSGRGSRLTLVCHEEYKRKNGQPNEMLRLLSPCYCTYSVDDGEARMVIAGTRLELECILPFGEFALQKPLPDGDDKSKPFRIGESEKQGLGMFATRLIRAGELIIAERPTVLASKKVSPEPSFNDAALAALSDGARASFMALADSCSPELSHPLLGRIAINSFDSGPMTDDEDTLVEFAATYITLSRANHDCVGNANYQWLKTRWCGQFFAKRDIPAGEEITVSYTFALTQADRHAAMKERYSCECLCKTCSDATPEDVRRSDQQRKMVAHVRDALQSALYSSLCPTVSEESLQRVLEHAQEEGMMISYATIAFLASRMLTKREGPVVALKWLKVARQAYVTTLGKEAWEVSQVDKHGWFLTTVLRSRGAVYSWP</sequence>
<dbReference type="Gene3D" id="2.170.270.10">
    <property type="entry name" value="SET domain"/>
    <property type="match status" value="1"/>
</dbReference>
<dbReference type="InterPro" id="IPR001214">
    <property type="entry name" value="SET_dom"/>
</dbReference>
<evidence type="ECO:0000313" key="4">
    <source>
        <dbReference type="Proteomes" id="UP000298390"/>
    </source>
</evidence>
<evidence type="ECO:0000313" key="3">
    <source>
        <dbReference type="EMBL" id="TFY59823.1"/>
    </source>
</evidence>
<organism evidence="3 4">
    <name type="scientific">Rhodofomes roseus</name>
    <dbReference type="NCBI Taxonomy" id="34475"/>
    <lineage>
        <taxon>Eukaryota</taxon>
        <taxon>Fungi</taxon>
        <taxon>Dikarya</taxon>
        <taxon>Basidiomycota</taxon>
        <taxon>Agaricomycotina</taxon>
        <taxon>Agaricomycetes</taxon>
        <taxon>Polyporales</taxon>
        <taxon>Rhodofomes</taxon>
    </lineage>
</organism>
<dbReference type="PANTHER" id="PTHR47332">
    <property type="entry name" value="SET DOMAIN-CONTAINING PROTEIN 5"/>
    <property type="match status" value="1"/>
</dbReference>
<evidence type="ECO:0000259" key="2">
    <source>
        <dbReference type="PROSITE" id="PS50280"/>
    </source>
</evidence>
<dbReference type="CDD" id="cd20071">
    <property type="entry name" value="SET_SMYD"/>
    <property type="match status" value="1"/>
</dbReference>
<dbReference type="SMART" id="SM00317">
    <property type="entry name" value="SET"/>
    <property type="match status" value="1"/>
</dbReference>